<evidence type="ECO:0008006" key="5">
    <source>
        <dbReference type="Google" id="ProtNLM"/>
    </source>
</evidence>
<evidence type="ECO:0000313" key="3">
    <source>
        <dbReference type="EMBL" id="MQL75680.1"/>
    </source>
</evidence>
<reference evidence="3" key="1">
    <citation type="submission" date="2017-07" db="EMBL/GenBank/DDBJ databases">
        <title>Taro Niue Genome Assembly and Annotation.</title>
        <authorList>
            <person name="Atibalentja N."/>
            <person name="Keating K."/>
            <person name="Fields C.J."/>
        </authorList>
    </citation>
    <scope>NUCLEOTIDE SEQUENCE</scope>
    <source>
        <strain evidence="3">Niue_2</strain>
        <tissue evidence="3">Leaf</tissue>
    </source>
</reference>
<accession>A0A843U1C7</accession>
<feature type="region of interest" description="Disordered" evidence="2">
    <location>
        <begin position="379"/>
        <end position="474"/>
    </location>
</feature>
<name>A0A843U1C7_COLES</name>
<dbReference type="OrthoDB" id="1737017at2759"/>
<keyword evidence="4" id="KW-1185">Reference proteome</keyword>
<dbReference type="Proteomes" id="UP000652761">
    <property type="component" value="Unassembled WGS sequence"/>
</dbReference>
<dbReference type="EMBL" id="NMUH01000261">
    <property type="protein sequence ID" value="MQL75680.1"/>
    <property type="molecule type" value="Genomic_DNA"/>
</dbReference>
<protein>
    <recommendedName>
        <fullName evidence="5">Protein CYCLOPS</fullName>
    </recommendedName>
</protein>
<proteinExistence type="predicted"/>
<sequence>METEGRGFSDLLRSSTEEMLLRSVMESSMGLTAPGMEMLGLKKVSQALRADSEELFNSWLTNGEIPRYSNTSVTDRTLQATRRLSNELASLLSSQQEIACQRRASNDVLFQQDPCSPDQVLNDLGQHSLRNALEKGMQASNLYFAKAWFQSTQPMTRSRSSELRSAKTEVSLCTLYPYKEFPYEWRMYATMQNVQTPPVMIDQHNVLRQDTYTAREECAITSCLSNTPAGNIHNGLQAVTYPSDYYTPPVSTDPMGTIDEVSSVVSMLKDTLERKKHTSHLGKQIVGSSPFYCYDSKESSASMVCDEGMLNHILEPSGTFIEVPSLEIKNVEDMKAMENPVELDVEDFVASTDQIQLGAISHEPSQSESATAPVISTSFEMCNGPTHSGQISSVSERAANGNSEARSEAKELRERVLDNGLKGNGKRRHLIRVGSLPSGGSEDKTDPTKKRRVERSRKMAEAKERSSFPTVPPDMQSVLKRCENLEKEVRSLKLNLSFMNRKDSEQTKQIEELQKQNEELTEEKERLLEEIERIVSESGNV</sequence>
<dbReference type="GO" id="GO:0036377">
    <property type="term" value="P:arbuscular mycorrhizal association"/>
    <property type="evidence" value="ECO:0007669"/>
    <property type="project" value="InterPro"/>
</dbReference>
<keyword evidence="1" id="KW-0175">Coiled coil</keyword>
<dbReference type="PANTHER" id="PTHR36890">
    <property type="entry name" value="PROTEIN CYCLOPS"/>
    <property type="match status" value="1"/>
</dbReference>
<evidence type="ECO:0000256" key="1">
    <source>
        <dbReference type="SAM" id="Coils"/>
    </source>
</evidence>
<evidence type="ECO:0000256" key="2">
    <source>
        <dbReference type="SAM" id="MobiDB-lite"/>
    </source>
</evidence>
<evidence type="ECO:0000313" key="4">
    <source>
        <dbReference type="Proteomes" id="UP000652761"/>
    </source>
</evidence>
<dbReference type="PANTHER" id="PTHR36890:SF1">
    <property type="entry name" value="PROTEIN CYCLOPS"/>
    <property type="match status" value="1"/>
</dbReference>
<feature type="compositionally biased region" description="Basic and acidic residues" evidence="2">
    <location>
        <begin position="456"/>
        <end position="466"/>
    </location>
</feature>
<dbReference type="InterPro" id="IPR040036">
    <property type="entry name" value="CYCLOPS"/>
</dbReference>
<feature type="compositionally biased region" description="Basic and acidic residues" evidence="2">
    <location>
        <begin position="405"/>
        <end position="417"/>
    </location>
</feature>
<dbReference type="GO" id="GO:0005634">
    <property type="term" value="C:nucleus"/>
    <property type="evidence" value="ECO:0007669"/>
    <property type="project" value="InterPro"/>
</dbReference>
<feature type="compositionally biased region" description="Polar residues" evidence="2">
    <location>
        <begin position="379"/>
        <end position="404"/>
    </location>
</feature>
<dbReference type="GO" id="GO:0043565">
    <property type="term" value="F:sequence-specific DNA binding"/>
    <property type="evidence" value="ECO:0007669"/>
    <property type="project" value="InterPro"/>
</dbReference>
<feature type="coiled-coil region" evidence="1">
    <location>
        <begin position="475"/>
        <end position="537"/>
    </location>
</feature>
<gene>
    <name evidence="3" type="ORF">Taro_008064</name>
</gene>
<organism evidence="3 4">
    <name type="scientific">Colocasia esculenta</name>
    <name type="common">Wild taro</name>
    <name type="synonym">Arum esculentum</name>
    <dbReference type="NCBI Taxonomy" id="4460"/>
    <lineage>
        <taxon>Eukaryota</taxon>
        <taxon>Viridiplantae</taxon>
        <taxon>Streptophyta</taxon>
        <taxon>Embryophyta</taxon>
        <taxon>Tracheophyta</taxon>
        <taxon>Spermatophyta</taxon>
        <taxon>Magnoliopsida</taxon>
        <taxon>Liliopsida</taxon>
        <taxon>Araceae</taxon>
        <taxon>Aroideae</taxon>
        <taxon>Colocasieae</taxon>
        <taxon>Colocasia</taxon>
    </lineage>
</organism>
<dbReference type="AlphaFoldDB" id="A0A843U1C7"/>
<comment type="caution">
    <text evidence="3">The sequence shown here is derived from an EMBL/GenBank/DDBJ whole genome shotgun (WGS) entry which is preliminary data.</text>
</comment>